<name>A0A3N4JDA2_9PEZI</name>
<sequence>MSSWTPGLHTEGLGHISLFHHTSHHLKSDDLAADVEPEIHEENKEIGELRGEWIGLEAQTQEWKILSQRELQKAKRDEASKVSEETSAEYVTARKLKATKGKHRKRRN</sequence>
<dbReference type="EMBL" id="ML120416">
    <property type="protein sequence ID" value="RPA96232.1"/>
    <property type="molecule type" value="Genomic_DNA"/>
</dbReference>
<gene>
    <name evidence="1" type="ORF">L873DRAFT_1845476</name>
</gene>
<accession>A0A3N4JDA2</accession>
<dbReference type="Proteomes" id="UP000276215">
    <property type="component" value="Unassembled WGS sequence"/>
</dbReference>
<proteinExistence type="predicted"/>
<keyword evidence="2" id="KW-1185">Reference proteome</keyword>
<dbReference type="AlphaFoldDB" id="A0A3N4JDA2"/>
<evidence type="ECO:0000313" key="1">
    <source>
        <dbReference type="EMBL" id="RPA96232.1"/>
    </source>
</evidence>
<reference evidence="1 2" key="1">
    <citation type="journal article" date="2018" name="Nat. Ecol. Evol.">
        <title>Pezizomycetes genomes reveal the molecular basis of ectomycorrhizal truffle lifestyle.</title>
        <authorList>
            <person name="Murat C."/>
            <person name="Payen T."/>
            <person name="Noel B."/>
            <person name="Kuo A."/>
            <person name="Morin E."/>
            <person name="Chen J."/>
            <person name="Kohler A."/>
            <person name="Krizsan K."/>
            <person name="Balestrini R."/>
            <person name="Da Silva C."/>
            <person name="Montanini B."/>
            <person name="Hainaut M."/>
            <person name="Levati E."/>
            <person name="Barry K.W."/>
            <person name="Belfiori B."/>
            <person name="Cichocki N."/>
            <person name="Clum A."/>
            <person name="Dockter R.B."/>
            <person name="Fauchery L."/>
            <person name="Guy J."/>
            <person name="Iotti M."/>
            <person name="Le Tacon F."/>
            <person name="Lindquist E.A."/>
            <person name="Lipzen A."/>
            <person name="Malagnac F."/>
            <person name="Mello A."/>
            <person name="Molinier V."/>
            <person name="Miyauchi S."/>
            <person name="Poulain J."/>
            <person name="Riccioni C."/>
            <person name="Rubini A."/>
            <person name="Sitrit Y."/>
            <person name="Splivallo R."/>
            <person name="Traeger S."/>
            <person name="Wang M."/>
            <person name="Zifcakova L."/>
            <person name="Wipf D."/>
            <person name="Zambonelli A."/>
            <person name="Paolocci F."/>
            <person name="Nowrousian M."/>
            <person name="Ottonello S."/>
            <person name="Baldrian P."/>
            <person name="Spatafora J.W."/>
            <person name="Henrissat B."/>
            <person name="Nagy L.G."/>
            <person name="Aury J.M."/>
            <person name="Wincker P."/>
            <person name="Grigoriev I.V."/>
            <person name="Bonfante P."/>
            <person name="Martin F.M."/>
        </authorList>
    </citation>
    <scope>NUCLEOTIDE SEQUENCE [LARGE SCALE GENOMIC DNA]</scope>
    <source>
        <strain evidence="1 2">120613-1</strain>
    </source>
</reference>
<protein>
    <submittedName>
        <fullName evidence="1">Uncharacterized protein</fullName>
    </submittedName>
</protein>
<evidence type="ECO:0000313" key="2">
    <source>
        <dbReference type="Proteomes" id="UP000276215"/>
    </source>
</evidence>
<organism evidence="1 2">
    <name type="scientific">Choiromyces venosus 120613-1</name>
    <dbReference type="NCBI Taxonomy" id="1336337"/>
    <lineage>
        <taxon>Eukaryota</taxon>
        <taxon>Fungi</taxon>
        <taxon>Dikarya</taxon>
        <taxon>Ascomycota</taxon>
        <taxon>Pezizomycotina</taxon>
        <taxon>Pezizomycetes</taxon>
        <taxon>Pezizales</taxon>
        <taxon>Tuberaceae</taxon>
        <taxon>Choiromyces</taxon>
    </lineage>
</organism>